<protein>
    <submittedName>
        <fullName evidence="1">Uncharacterized protein</fullName>
    </submittedName>
</protein>
<evidence type="ECO:0000313" key="1">
    <source>
        <dbReference type="EMBL" id="KAK1119821.1"/>
    </source>
</evidence>
<comment type="caution">
    <text evidence="1">The sequence shown here is derived from an EMBL/GenBank/DDBJ whole genome shotgun (WGS) entry which is preliminary data.</text>
</comment>
<proteinExistence type="predicted"/>
<dbReference type="AlphaFoldDB" id="A0AA40FJ33"/>
<keyword evidence="2" id="KW-1185">Reference proteome</keyword>
<dbReference type="Proteomes" id="UP001177670">
    <property type="component" value="Unassembled WGS sequence"/>
</dbReference>
<reference evidence="1" key="1">
    <citation type="submission" date="2021-10" db="EMBL/GenBank/DDBJ databases">
        <title>Melipona bicolor Genome sequencing and assembly.</title>
        <authorList>
            <person name="Araujo N.S."/>
            <person name="Arias M.C."/>
        </authorList>
    </citation>
    <scope>NUCLEOTIDE SEQUENCE</scope>
    <source>
        <strain evidence="1">USP_2M_L1-L4_2017</strain>
        <tissue evidence="1">Whole body</tissue>
    </source>
</reference>
<sequence length="56" mass="6140">GCFKDIPGVAKRVSQCAELCNRGARRTTRADRCGRLPRTDDDAVSFELDNIKSGGR</sequence>
<name>A0AA40FJ33_9HYME</name>
<organism evidence="1 2">
    <name type="scientific">Melipona bicolor</name>
    <dbReference type="NCBI Taxonomy" id="60889"/>
    <lineage>
        <taxon>Eukaryota</taxon>
        <taxon>Metazoa</taxon>
        <taxon>Ecdysozoa</taxon>
        <taxon>Arthropoda</taxon>
        <taxon>Hexapoda</taxon>
        <taxon>Insecta</taxon>
        <taxon>Pterygota</taxon>
        <taxon>Neoptera</taxon>
        <taxon>Endopterygota</taxon>
        <taxon>Hymenoptera</taxon>
        <taxon>Apocrita</taxon>
        <taxon>Aculeata</taxon>
        <taxon>Apoidea</taxon>
        <taxon>Anthophila</taxon>
        <taxon>Apidae</taxon>
        <taxon>Melipona</taxon>
    </lineage>
</organism>
<evidence type="ECO:0000313" key="2">
    <source>
        <dbReference type="Proteomes" id="UP001177670"/>
    </source>
</evidence>
<dbReference type="EMBL" id="JAHYIQ010000034">
    <property type="protein sequence ID" value="KAK1119821.1"/>
    <property type="molecule type" value="Genomic_DNA"/>
</dbReference>
<feature type="non-terminal residue" evidence="1">
    <location>
        <position position="1"/>
    </location>
</feature>
<gene>
    <name evidence="1" type="ORF">K0M31_012899</name>
</gene>
<accession>A0AA40FJ33</accession>